<sequence>MAKRMPNWLKKNYNNLWKKYEKEVFTTENVADSLNISNNMATKTLWQLENKGFVHKTRSELDYRNKIYRLISPEDVSYVIGLYSLIEKEEVRRLTLEDKLILLNEKIPYALTGSKAAYRYHHYVNPPNVYEIKIRSEDEGKLIAFLTDGYTRVYLNDILETKSAKYYVKLIHSTIKFDNLIHKS</sequence>
<dbReference type="AlphaFoldDB" id="X0SF85"/>
<feature type="non-terminal residue" evidence="1">
    <location>
        <position position="184"/>
    </location>
</feature>
<reference evidence="1" key="1">
    <citation type="journal article" date="2014" name="Front. Microbiol.">
        <title>High frequency of phylogenetically diverse reductive dehalogenase-homologous genes in deep subseafloor sedimentary metagenomes.</title>
        <authorList>
            <person name="Kawai M."/>
            <person name="Futagami T."/>
            <person name="Toyoda A."/>
            <person name="Takaki Y."/>
            <person name="Nishi S."/>
            <person name="Hori S."/>
            <person name="Arai W."/>
            <person name="Tsubouchi T."/>
            <person name="Morono Y."/>
            <person name="Uchiyama I."/>
            <person name="Ito T."/>
            <person name="Fujiyama A."/>
            <person name="Inagaki F."/>
            <person name="Takami H."/>
        </authorList>
    </citation>
    <scope>NUCLEOTIDE SEQUENCE</scope>
    <source>
        <strain evidence="1">Expedition CK06-06</strain>
    </source>
</reference>
<name>X0SF85_9ZZZZ</name>
<accession>X0SF85</accession>
<organism evidence="1">
    <name type="scientific">marine sediment metagenome</name>
    <dbReference type="NCBI Taxonomy" id="412755"/>
    <lineage>
        <taxon>unclassified sequences</taxon>
        <taxon>metagenomes</taxon>
        <taxon>ecological metagenomes</taxon>
    </lineage>
</organism>
<dbReference type="InterPro" id="IPR036390">
    <property type="entry name" value="WH_DNA-bd_sf"/>
</dbReference>
<dbReference type="SUPFAM" id="SSF46785">
    <property type="entry name" value="Winged helix' DNA-binding domain"/>
    <property type="match status" value="1"/>
</dbReference>
<dbReference type="Gene3D" id="1.10.10.10">
    <property type="entry name" value="Winged helix-like DNA-binding domain superfamily/Winged helix DNA-binding domain"/>
    <property type="match status" value="1"/>
</dbReference>
<dbReference type="EMBL" id="BARS01000590">
    <property type="protein sequence ID" value="GAF79669.1"/>
    <property type="molecule type" value="Genomic_DNA"/>
</dbReference>
<proteinExistence type="predicted"/>
<comment type="caution">
    <text evidence="1">The sequence shown here is derived from an EMBL/GenBank/DDBJ whole genome shotgun (WGS) entry which is preliminary data.</text>
</comment>
<gene>
    <name evidence="1" type="ORF">S01H1_01379</name>
</gene>
<evidence type="ECO:0000313" key="1">
    <source>
        <dbReference type="EMBL" id="GAF79669.1"/>
    </source>
</evidence>
<protein>
    <submittedName>
        <fullName evidence="1">Uncharacterized protein</fullName>
    </submittedName>
</protein>
<dbReference type="InterPro" id="IPR036388">
    <property type="entry name" value="WH-like_DNA-bd_sf"/>
</dbReference>